<protein>
    <submittedName>
        <fullName evidence="5">BlaI/MecI/CopY family transcriptional regulator</fullName>
    </submittedName>
</protein>
<keyword evidence="3" id="KW-0238">DNA-binding</keyword>
<evidence type="ECO:0000256" key="3">
    <source>
        <dbReference type="ARBA" id="ARBA00023125"/>
    </source>
</evidence>
<dbReference type="PIRSF" id="PIRSF019455">
    <property type="entry name" value="CopR_AtkY"/>
    <property type="match status" value="1"/>
</dbReference>
<dbReference type="SUPFAM" id="SSF46785">
    <property type="entry name" value="Winged helix' DNA-binding domain"/>
    <property type="match status" value="1"/>
</dbReference>
<sequence>METVKLFDSELKIMDIVWDKEPVSAKEITLVAAETIGWNKNTSYTIIKKLIEKKAIERTEPNFICTSLVKKEAVQKAETQNLIDKLYNGSKKAFFASFIENDISDDELEVLKRLIEKR</sequence>
<evidence type="ECO:0000256" key="1">
    <source>
        <dbReference type="ARBA" id="ARBA00011046"/>
    </source>
</evidence>
<accession>A0A4Z0R8M7</accession>
<comment type="caution">
    <text evidence="5">The sequence shown here is derived from an EMBL/GenBank/DDBJ whole genome shotgun (WGS) entry which is preliminary data.</text>
</comment>
<dbReference type="Gene3D" id="1.10.10.10">
    <property type="entry name" value="Winged helix-like DNA-binding domain superfamily/Winged helix DNA-binding domain"/>
    <property type="match status" value="1"/>
</dbReference>
<dbReference type="Pfam" id="PF03965">
    <property type="entry name" value="Penicillinase_R"/>
    <property type="match status" value="1"/>
</dbReference>
<dbReference type="InterPro" id="IPR036390">
    <property type="entry name" value="WH_DNA-bd_sf"/>
</dbReference>
<name>A0A4Z0R8M7_9FIRM</name>
<keyword evidence="6" id="KW-1185">Reference proteome</keyword>
<organism evidence="5 6">
    <name type="scientific">Desulfosporosinus fructosivorans</name>
    <dbReference type="NCBI Taxonomy" id="2018669"/>
    <lineage>
        <taxon>Bacteria</taxon>
        <taxon>Bacillati</taxon>
        <taxon>Bacillota</taxon>
        <taxon>Clostridia</taxon>
        <taxon>Eubacteriales</taxon>
        <taxon>Desulfitobacteriaceae</taxon>
        <taxon>Desulfosporosinus</taxon>
    </lineage>
</organism>
<evidence type="ECO:0000256" key="4">
    <source>
        <dbReference type="ARBA" id="ARBA00023163"/>
    </source>
</evidence>
<dbReference type="GO" id="GO:0045892">
    <property type="term" value="P:negative regulation of DNA-templated transcription"/>
    <property type="evidence" value="ECO:0007669"/>
    <property type="project" value="InterPro"/>
</dbReference>
<proteinExistence type="inferred from homology"/>
<evidence type="ECO:0000313" key="5">
    <source>
        <dbReference type="EMBL" id="TGE39188.1"/>
    </source>
</evidence>
<keyword evidence="4" id="KW-0804">Transcription</keyword>
<reference evidence="5 6" key="1">
    <citation type="submission" date="2019-03" db="EMBL/GenBank/DDBJ databases">
        <title>Draft Genome Sequence of Desulfosporosinus fructosivorans Strain 63.6F, Isolated from Marine Sediment in the Baltic Sea.</title>
        <authorList>
            <person name="Hausmann B."/>
            <person name="Vandieken V."/>
            <person name="Pjevac P."/>
            <person name="Schreck K."/>
            <person name="Herbold C.W."/>
            <person name="Loy A."/>
        </authorList>
    </citation>
    <scope>NUCLEOTIDE SEQUENCE [LARGE SCALE GENOMIC DNA]</scope>
    <source>
        <strain evidence="5 6">63.6F</strain>
    </source>
</reference>
<dbReference type="InterPro" id="IPR005650">
    <property type="entry name" value="BlaI_family"/>
</dbReference>
<keyword evidence="2" id="KW-0805">Transcription regulation</keyword>
<dbReference type="EMBL" id="SPQQ01000002">
    <property type="protein sequence ID" value="TGE39188.1"/>
    <property type="molecule type" value="Genomic_DNA"/>
</dbReference>
<dbReference type="RefSeq" id="WP_135545683.1">
    <property type="nucleotide sequence ID" value="NZ_SPQQ01000002.1"/>
</dbReference>
<dbReference type="OrthoDB" id="9795583at2"/>
<dbReference type="InterPro" id="IPR036388">
    <property type="entry name" value="WH-like_DNA-bd_sf"/>
</dbReference>
<dbReference type="GO" id="GO:0003677">
    <property type="term" value="F:DNA binding"/>
    <property type="evidence" value="ECO:0007669"/>
    <property type="project" value="UniProtKB-KW"/>
</dbReference>
<dbReference type="AlphaFoldDB" id="A0A4Z0R8M7"/>
<evidence type="ECO:0000313" key="6">
    <source>
        <dbReference type="Proteomes" id="UP000298460"/>
    </source>
</evidence>
<gene>
    <name evidence="5" type="ORF">E4K67_06940</name>
</gene>
<dbReference type="Gene3D" id="1.10.4040.10">
    <property type="entry name" value="Penicillinase repressor domain"/>
    <property type="match status" value="1"/>
</dbReference>
<evidence type="ECO:0000256" key="2">
    <source>
        <dbReference type="ARBA" id="ARBA00023015"/>
    </source>
</evidence>
<dbReference type="Proteomes" id="UP000298460">
    <property type="component" value="Unassembled WGS sequence"/>
</dbReference>
<comment type="similarity">
    <text evidence="1">Belongs to the BlaI transcriptional regulatory family.</text>
</comment>